<protein>
    <recommendedName>
        <fullName evidence="4">G5 domain-containing protein</fullName>
    </recommendedName>
</protein>
<accession>A0AA87AKR7</accession>
<evidence type="ECO:0000313" key="6">
    <source>
        <dbReference type="Proteomes" id="UP000004773"/>
    </source>
</evidence>
<reference evidence="5 6" key="1">
    <citation type="submission" date="2011-03" db="EMBL/GenBank/DDBJ databases">
        <title>The Genome Sequence of Gemella haemolysans M341.</title>
        <authorList>
            <consortium name="The Broad Institute Genome Sequencing Platform"/>
            <consortium name="The Broad Institute Genome Sequencing Center for Infectious Disease"/>
            <person name="Earl A."/>
            <person name="Ward D."/>
            <person name="Feldgarden M."/>
            <person name="Gevers D."/>
            <person name="Sibley C.D."/>
            <person name="Field T.R."/>
            <person name="Grinwis M."/>
            <person name="Eshaghurshan C.S."/>
            <person name="Surette M.G."/>
            <person name="Young S.K."/>
            <person name="Zeng Q."/>
            <person name="Gargeya S."/>
            <person name="Fitzgerald M."/>
            <person name="Haas B."/>
            <person name="Abouelleil A."/>
            <person name="Alvarado L."/>
            <person name="Arachchi H.M."/>
            <person name="Berlin A."/>
            <person name="Brown A."/>
            <person name="Chapman S.B."/>
            <person name="Chen Z."/>
            <person name="Dunbar C."/>
            <person name="Freedman E."/>
            <person name="Gearin G."/>
            <person name="Gellesch M."/>
            <person name="Goldberg J."/>
            <person name="Griggs A."/>
            <person name="Gujja S."/>
            <person name="Heilman E.R."/>
            <person name="Heiman D."/>
            <person name="Howarth C."/>
            <person name="Larson L."/>
            <person name="Lui A."/>
            <person name="MacDonald P.J.P."/>
            <person name="Mehta T."/>
            <person name="Montmayeur A."/>
            <person name="Murphy C."/>
            <person name="Neiman D."/>
            <person name="Pearson M."/>
            <person name="Priest M."/>
            <person name="Roberts A."/>
            <person name="Saif S."/>
            <person name="Shea T."/>
            <person name="Shenoy N."/>
            <person name="Sisk P."/>
            <person name="Stolte C."/>
            <person name="Sykes S."/>
            <person name="White J."/>
            <person name="Yandava C."/>
            <person name="Wortman J."/>
            <person name="Nusbaum C."/>
            <person name="Birren B."/>
        </authorList>
    </citation>
    <scope>NUCLEOTIDE SEQUENCE [LARGE SCALE GENOMIC DNA]</scope>
    <source>
        <strain evidence="5 6">M341</strain>
    </source>
</reference>
<name>A0AA87AKR7_9BACL</name>
<keyword evidence="1 3" id="KW-0732">Signal</keyword>
<feature type="domain" description="G5" evidence="4">
    <location>
        <begin position="140"/>
        <end position="222"/>
    </location>
</feature>
<dbReference type="AlphaFoldDB" id="A0AA87AKR7"/>
<proteinExistence type="predicted"/>
<dbReference type="Gene3D" id="2.20.230.10">
    <property type="entry name" value="Resuscitation-promoting factor rpfb"/>
    <property type="match status" value="1"/>
</dbReference>
<feature type="domain" description="G5" evidence="4">
    <location>
        <begin position="223"/>
        <end position="253"/>
    </location>
</feature>
<dbReference type="Pfam" id="PF07501">
    <property type="entry name" value="G5"/>
    <property type="match status" value="1"/>
</dbReference>
<dbReference type="InterPro" id="IPR011098">
    <property type="entry name" value="G5_dom"/>
</dbReference>
<evidence type="ECO:0000313" key="5">
    <source>
        <dbReference type="EMBL" id="EGF86951.1"/>
    </source>
</evidence>
<organism evidence="5 6">
    <name type="scientific">Gemella haemolysans M341</name>
    <dbReference type="NCBI Taxonomy" id="562981"/>
    <lineage>
        <taxon>Bacteria</taxon>
        <taxon>Bacillati</taxon>
        <taxon>Bacillota</taxon>
        <taxon>Bacilli</taxon>
        <taxon>Bacillales</taxon>
        <taxon>Gemellaceae</taxon>
        <taxon>Gemella</taxon>
    </lineage>
</organism>
<comment type="caution">
    <text evidence="5">The sequence shown here is derived from an EMBL/GenBank/DDBJ whole genome shotgun (WGS) entry which is preliminary data.</text>
</comment>
<feature type="region of interest" description="Disordered" evidence="2">
    <location>
        <begin position="127"/>
        <end position="146"/>
    </location>
</feature>
<evidence type="ECO:0000259" key="4">
    <source>
        <dbReference type="PROSITE" id="PS51109"/>
    </source>
</evidence>
<evidence type="ECO:0000256" key="1">
    <source>
        <dbReference type="ARBA" id="ARBA00022729"/>
    </source>
</evidence>
<gene>
    <name evidence="5" type="ORF">HMPREF0428_01499</name>
</gene>
<dbReference type="SMART" id="SM01208">
    <property type="entry name" value="G5"/>
    <property type="match status" value="1"/>
</dbReference>
<dbReference type="RefSeq" id="WP_003147640.1">
    <property type="nucleotide sequence ID" value="NZ_GL883584.1"/>
</dbReference>
<sequence>MNKKKYISVFAGSILLFNGVFVSLNVPNLTTNSIVVAAEDEPPADEEIPDAEQLGYQKQLKKLLDEADGYINDNDHESFDPFFEEEAETLRNLVTSIKDEYKVQKNILINRYNKVLEFAGRSSEKVPLVGGEENKPTPPAVTEVEKEFTETRPIPFETVKQDDATLDKGVEKEKTAGVEGVKTITYKAKFKENKEVANTRTKVKEEVTKQPVNKVVLVGTKPVVTEVEKEFTETQPIPFETVKQDDATLDKGV</sequence>
<dbReference type="Proteomes" id="UP000004773">
    <property type="component" value="Unassembled WGS sequence"/>
</dbReference>
<evidence type="ECO:0000256" key="3">
    <source>
        <dbReference type="SAM" id="SignalP"/>
    </source>
</evidence>
<dbReference type="PROSITE" id="PS51109">
    <property type="entry name" value="G5"/>
    <property type="match status" value="2"/>
</dbReference>
<feature type="chain" id="PRO_5041643714" description="G5 domain-containing protein" evidence="3">
    <location>
        <begin position="23"/>
        <end position="253"/>
    </location>
</feature>
<feature type="signal peptide" evidence="3">
    <location>
        <begin position="1"/>
        <end position="22"/>
    </location>
</feature>
<feature type="non-terminal residue" evidence="5">
    <location>
        <position position="253"/>
    </location>
</feature>
<evidence type="ECO:0000256" key="2">
    <source>
        <dbReference type="SAM" id="MobiDB-lite"/>
    </source>
</evidence>
<dbReference type="EMBL" id="ACRO01000031">
    <property type="protein sequence ID" value="EGF86951.1"/>
    <property type="molecule type" value="Genomic_DNA"/>
</dbReference>